<name>A0A2U3LLM7_9FIRM</name>
<organism evidence="1 2">
    <name type="scientific">Candidatus Desulfosporosinus infrequens</name>
    <dbReference type="NCBI Taxonomy" id="2043169"/>
    <lineage>
        <taxon>Bacteria</taxon>
        <taxon>Bacillati</taxon>
        <taxon>Bacillota</taxon>
        <taxon>Clostridia</taxon>
        <taxon>Eubacteriales</taxon>
        <taxon>Desulfitobacteriaceae</taxon>
        <taxon>Desulfosporosinus</taxon>
    </lineage>
</organism>
<protein>
    <submittedName>
        <fullName evidence="1">Uncharacterized protein</fullName>
    </submittedName>
</protein>
<gene>
    <name evidence="1" type="ORF">SBF1_6160003</name>
</gene>
<dbReference type="EMBL" id="OMOF01000575">
    <property type="protein sequence ID" value="SPF52861.1"/>
    <property type="molecule type" value="Genomic_DNA"/>
</dbReference>
<proteinExistence type="predicted"/>
<sequence length="79" mass="8832">MSKAISSDSSLSIKTGGYHCTNQKAINLIILDLYNTLEVVEHRGEIMIKEDSVSTCSSLTFSGLHNSRCEARFRFSIIY</sequence>
<dbReference type="Proteomes" id="UP000238916">
    <property type="component" value="Unassembled WGS sequence"/>
</dbReference>
<dbReference type="AlphaFoldDB" id="A0A2U3LLM7"/>
<evidence type="ECO:0000313" key="1">
    <source>
        <dbReference type="EMBL" id="SPF52861.1"/>
    </source>
</evidence>
<evidence type="ECO:0000313" key="2">
    <source>
        <dbReference type="Proteomes" id="UP000238916"/>
    </source>
</evidence>
<reference evidence="2" key="1">
    <citation type="submission" date="2018-02" db="EMBL/GenBank/DDBJ databases">
        <authorList>
            <person name="Hausmann B."/>
        </authorList>
    </citation>
    <scope>NUCLEOTIDE SEQUENCE [LARGE SCALE GENOMIC DNA]</scope>
    <source>
        <strain evidence="2">Peat soil MAG SbF1</strain>
    </source>
</reference>
<accession>A0A2U3LLM7</accession>